<dbReference type="PANTHER" id="PTHR43065">
    <property type="entry name" value="SENSOR HISTIDINE KINASE"/>
    <property type="match status" value="1"/>
</dbReference>
<dbReference type="EC" id="2.7.13.3" evidence="3"/>
<dbReference type="InterPro" id="IPR003661">
    <property type="entry name" value="HisK_dim/P_dom"/>
</dbReference>
<dbReference type="SUPFAM" id="SSF103190">
    <property type="entry name" value="Sensory domain-like"/>
    <property type="match status" value="1"/>
</dbReference>
<dbReference type="Proteomes" id="UP000824225">
    <property type="component" value="Unassembled WGS sequence"/>
</dbReference>
<evidence type="ECO:0000256" key="4">
    <source>
        <dbReference type="ARBA" id="ARBA00022475"/>
    </source>
</evidence>
<evidence type="ECO:0000256" key="9">
    <source>
        <dbReference type="ARBA" id="ARBA00022777"/>
    </source>
</evidence>
<dbReference type="Pfam" id="PF02518">
    <property type="entry name" value="HATPase_c"/>
    <property type="match status" value="1"/>
</dbReference>
<evidence type="ECO:0000313" key="18">
    <source>
        <dbReference type="Proteomes" id="UP000824225"/>
    </source>
</evidence>
<keyword evidence="4" id="KW-1003">Cell membrane</keyword>
<name>A0A9D2HE45_9BACT</name>
<dbReference type="InterPro" id="IPR036097">
    <property type="entry name" value="HisK_dim/P_sf"/>
</dbReference>
<evidence type="ECO:0000256" key="1">
    <source>
        <dbReference type="ARBA" id="ARBA00000085"/>
    </source>
</evidence>
<evidence type="ECO:0000313" key="17">
    <source>
        <dbReference type="EMBL" id="HJA09532.1"/>
    </source>
</evidence>
<dbReference type="GO" id="GO:0005886">
    <property type="term" value="C:plasma membrane"/>
    <property type="evidence" value="ECO:0007669"/>
    <property type="project" value="UniProtKB-SubCell"/>
</dbReference>
<organism evidence="17 18">
    <name type="scientific">Candidatus Mailhella merdigallinarum</name>
    <dbReference type="NCBI Taxonomy" id="2838658"/>
    <lineage>
        <taxon>Bacteria</taxon>
        <taxon>Pseudomonadati</taxon>
        <taxon>Thermodesulfobacteriota</taxon>
        <taxon>Desulfovibrionia</taxon>
        <taxon>Desulfovibrionales</taxon>
        <taxon>Desulfovibrionaceae</taxon>
        <taxon>Mailhella</taxon>
    </lineage>
</organism>
<feature type="compositionally biased region" description="Basic and acidic residues" evidence="14">
    <location>
        <begin position="509"/>
        <end position="523"/>
    </location>
</feature>
<evidence type="ECO:0000256" key="2">
    <source>
        <dbReference type="ARBA" id="ARBA00004651"/>
    </source>
</evidence>
<dbReference type="CDD" id="cd00075">
    <property type="entry name" value="HATPase"/>
    <property type="match status" value="1"/>
</dbReference>
<dbReference type="Gene3D" id="3.30.450.20">
    <property type="entry name" value="PAS domain"/>
    <property type="match status" value="1"/>
</dbReference>
<dbReference type="SUPFAM" id="SSF55874">
    <property type="entry name" value="ATPase domain of HSP90 chaperone/DNA topoisomerase II/histidine kinase"/>
    <property type="match status" value="1"/>
</dbReference>
<keyword evidence="13" id="KW-0175">Coiled coil</keyword>
<evidence type="ECO:0000256" key="5">
    <source>
        <dbReference type="ARBA" id="ARBA00022553"/>
    </source>
</evidence>
<feature type="domain" description="Histidine kinase" evidence="16">
    <location>
        <begin position="286"/>
        <end position="491"/>
    </location>
</feature>
<dbReference type="Gene3D" id="3.30.565.10">
    <property type="entry name" value="Histidine kinase-like ATPase, C-terminal domain"/>
    <property type="match status" value="1"/>
</dbReference>
<dbReference type="PROSITE" id="PS50109">
    <property type="entry name" value="HIS_KIN"/>
    <property type="match status" value="1"/>
</dbReference>
<keyword evidence="10" id="KW-0067">ATP-binding</keyword>
<feature type="region of interest" description="Disordered" evidence="14">
    <location>
        <begin position="471"/>
        <end position="523"/>
    </location>
</feature>
<keyword evidence="9 17" id="KW-0418">Kinase</keyword>
<evidence type="ECO:0000256" key="10">
    <source>
        <dbReference type="ARBA" id="ARBA00022840"/>
    </source>
</evidence>
<keyword evidence="12" id="KW-0902">Two-component regulatory system</keyword>
<feature type="coiled-coil region" evidence="13">
    <location>
        <begin position="250"/>
        <end position="277"/>
    </location>
</feature>
<dbReference type="EMBL" id="DXAN01000032">
    <property type="protein sequence ID" value="HJA09532.1"/>
    <property type="molecule type" value="Genomic_DNA"/>
</dbReference>
<dbReference type="AlphaFoldDB" id="A0A9D2HE45"/>
<keyword evidence="6" id="KW-0808">Transferase</keyword>
<dbReference type="SMART" id="SM00388">
    <property type="entry name" value="HisKA"/>
    <property type="match status" value="1"/>
</dbReference>
<evidence type="ECO:0000256" key="11">
    <source>
        <dbReference type="ARBA" id="ARBA00022989"/>
    </source>
</evidence>
<dbReference type="InterPro" id="IPR005467">
    <property type="entry name" value="His_kinase_dom"/>
</dbReference>
<feature type="transmembrane region" description="Helical" evidence="15">
    <location>
        <begin position="20"/>
        <end position="41"/>
    </location>
</feature>
<evidence type="ECO:0000256" key="12">
    <source>
        <dbReference type="ARBA" id="ARBA00023012"/>
    </source>
</evidence>
<feature type="transmembrane region" description="Helical" evidence="15">
    <location>
        <begin position="219"/>
        <end position="240"/>
    </location>
</feature>
<dbReference type="Pfam" id="PF00512">
    <property type="entry name" value="HisKA"/>
    <property type="match status" value="1"/>
</dbReference>
<protein>
    <recommendedName>
        <fullName evidence="3">histidine kinase</fullName>
        <ecNumber evidence="3">2.7.13.3</ecNumber>
    </recommendedName>
</protein>
<feature type="compositionally biased region" description="Polar residues" evidence="14">
    <location>
        <begin position="471"/>
        <end position="484"/>
    </location>
</feature>
<comment type="catalytic activity">
    <reaction evidence="1">
        <text>ATP + protein L-histidine = ADP + protein N-phospho-L-histidine.</text>
        <dbReference type="EC" id="2.7.13.3"/>
    </reaction>
</comment>
<comment type="subcellular location">
    <subcellularLocation>
        <location evidence="2">Cell membrane</location>
        <topology evidence="2">Multi-pass membrane protein</topology>
    </subcellularLocation>
</comment>
<evidence type="ECO:0000256" key="13">
    <source>
        <dbReference type="SAM" id="Coils"/>
    </source>
</evidence>
<evidence type="ECO:0000256" key="14">
    <source>
        <dbReference type="SAM" id="MobiDB-lite"/>
    </source>
</evidence>
<dbReference type="InterPro" id="IPR036890">
    <property type="entry name" value="HATPase_C_sf"/>
</dbReference>
<feature type="compositionally biased region" description="Low complexity" evidence="14">
    <location>
        <begin position="498"/>
        <end position="508"/>
    </location>
</feature>
<sequence>MRYYLHDPSARDPRALPPALPMMGAAFILFLVVGVFTGRNIQQTEQSVSRLLAERGNAIIEIFESSLRSDMRTRSGVRVQELLEDLTAREDILFVAVTLDDGVIVAHSNPGRVGQRLRVDGRPVDAETLAELHEREEGENGSAWAVMRMEGQRAFVVHRALFRPQGDILQKPVPLPHSELAYPGYGRRSSILTPEPLQVFVGQDARPLQSMQEQNMRSALLSGMLVLLTGLTGLMALRYFERGMESRRRMRVAESLAQSMVDEVKRLEKEMRRREKQAAVGDLAAGVAHELRNPLSSIKGYATYFGSRFPEGSEDREAARIMVQEVDRLNRVITDLIGVTRPTDIHPAPTDMGRLVDDILRLLTQDAGQRGVELRREGASVFAWIDPDRLRQAVLNVCLNAVEAMQDGGVLLLRLSADENHVMLDVVDNGPGIPPELLSRIFDPYFTTKSQGTGLGLVIVMNIVEAHGGSVQVTSEPDQGTTVHFSLPRRAPEPRGPAPSTSESSSEPTRPDPPDFPHKDTAS</sequence>
<dbReference type="PRINTS" id="PR00344">
    <property type="entry name" value="BCTRLSENSOR"/>
</dbReference>
<dbReference type="InterPro" id="IPR029151">
    <property type="entry name" value="Sensor-like_sf"/>
</dbReference>
<dbReference type="GO" id="GO:0000155">
    <property type="term" value="F:phosphorelay sensor kinase activity"/>
    <property type="evidence" value="ECO:0007669"/>
    <property type="project" value="InterPro"/>
</dbReference>
<dbReference type="InterPro" id="IPR004358">
    <property type="entry name" value="Sig_transdc_His_kin-like_C"/>
</dbReference>
<keyword evidence="15" id="KW-0472">Membrane</keyword>
<evidence type="ECO:0000256" key="15">
    <source>
        <dbReference type="SAM" id="Phobius"/>
    </source>
</evidence>
<dbReference type="GO" id="GO:0005524">
    <property type="term" value="F:ATP binding"/>
    <property type="evidence" value="ECO:0007669"/>
    <property type="project" value="UniProtKB-KW"/>
</dbReference>
<keyword evidence="11 15" id="KW-1133">Transmembrane helix</keyword>
<dbReference type="SUPFAM" id="SSF47384">
    <property type="entry name" value="Homodimeric domain of signal transducing histidine kinase"/>
    <property type="match status" value="1"/>
</dbReference>
<dbReference type="SMART" id="SM00387">
    <property type="entry name" value="HATPase_c"/>
    <property type="match status" value="1"/>
</dbReference>
<gene>
    <name evidence="17" type="ORF">H9962_10165</name>
</gene>
<evidence type="ECO:0000256" key="6">
    <source>
        <dbReference type="ARBA" id="ARBA00022679"/>
    </source>
</evidence>
<dbReference type="PANTHER" id="PTHR43065:SF10">
    <property type="entry name" value="PEROXIDE STRESS-ACTIVATED HISTIDINE KINASE MAK3"/>
    <property type="match status" value="1"/>
</dbReference>
<dbReference type="CDD" id="cd00082">
    <property type="entry name" value="HisKA"/>
    <property type="match status" value="1"/>
</dbReference>
<evidence type="ECO:0000259" key="16">
    <source>
        <dbReference type="PROSITE" id="PS50109"/>
    </source>
</evidence>
<evidence type="ECO:0000256" key="8">
    <source>
        <dbReference type="ARBA" id="ARBA00022741"/>
    </source>
</evidence>
<keyword evidence="5" id="KW-0597">Phosphoprotein</keyword>
<evidence type="ECO:0000256" key="3">
    <source>
        <dbReference type="ARBA" id="ARBA00012438"/>
    </source>
</evidence>
<dbReference type="InterPro" id="IPR003594">
    <property type="entry name" value="HATPase_dom"/>
</dbReference>
<proteinExistence type="predicted"/>
<dbReference type="Gene3D" id="1.10.287.130">
    <property type="match status" value="1"/>
</dbReference>
<evidence type="ECO:0000256" key="7">
    <source>
        <dbReference type="ARBA" id="ARBA00022692"/>
    </source>
</evidence>
<keyword evidence="8" id="KW-0547">Nucleotide-binding</keyword>
<accession>A0A9D2HE45</accession>
<reference evidence="17" key="1">
    <citation type="journal article" date="2021" name="PeerJ">
        <title>Extensive microbial diversity within the chicken gut microbiome revealed by metagenomics and culture.</title>
        <authorList>
            <person name="Gilroy R."/>
            <person name="Ravi A."/>
            <person name="Getino M."/>
            <person name="Pursley I."/>
            <person name="Horton D.L."/>
            <person name="Alikhan N.F."/>
            <person name="Baker D."/>
            <person name="Gharbi K."/>
            <person name="Hall N."/>
            <person name="Watson M."/>
            <person name="Adriaenssens E.M."/>
            <person name="Foster-Nyarko E."/>
            <person name="Jarju S."/>
            <person name="Secka A."/>
            <person name="Antonio M."/>
            <person name="Oren A."/>
            <person name="Chaudhuri R.R."/>
            <person name="La Ragione R."/>
            <person name="Hildebrand F."/>
            <person name="Pallen M.J."/>
        </authorList>
    </citation>
    <scope>NUCLEOTIDE SEQUENCE</scope>
    <source>
        <strain evidence="17">CHK186-16707</strain>
    </source>
</reference>
<reference evidence="17" key="2">
    <citation type="submission" date="2021-04" db="EMBL/GenBank/DDBJ databases">
        <authorList>
            <person name="Gilroy R."/>
        </authorList>
    </citation>
    <scope>NUCLEOTIDE SEQUENCE</scope>
    <source>
        <strain evidence="17">CHK186-16707</strain>
    </source>
</reference>
<comment type="caution">
    <text evidence="17">The sequence shown here is derived from an EMBL/GenBank/DDBJ whole genome shotgun (WGS) entry which is preliminary data.</text>
</comment>
<keyword evidence="7 15" id="KW-0812">Transmembrane</keyword>